<dbReference type="PATRIC" id="fig|1505.7.peg.3252"/>
<dbReference type="PANTHER" id="PTHR13501:SF8">
    <property type="entry name" value="LARGE RIBOSOMAL SUBUNIT PROTEIN UL22M"/>
    <property type="match status" value="1"/>
</dbReference>
<evidence type="ECO:0000256" key="13">
    <source>
        <dbReference type="RuleBase" id="RU004008"/>
    </source>
</evidence>
<dbReference type="InterPro" id="IPR018260">
    <property type="entry name" value="Ribosomal_uL22_CS"/>
</dbReference>
<evidence type="ECO:0000256" key="3">
    <source>
        <dbReference type="ARBA" id="ARBA00011838"/>
    </source>
</evidence>
<evidence type="ECO:0000313" key="14">
    <source>
        <dbReference type="EMBL" id="CEJ72159.1"/>
    </source>
</evidence>
<keyword evidence="5 10" id="KW-0694">RNA-binding</keyword>
<evidence type="ECO:0000256" key="6">
    <source>
        <dbReference type="ARBA" id="ARBA00022980"/>
    </source>
</evidence>
<dbReference type="GO" id="GO:0003735">
    <property type="term" value="F:structural constituent of ribosome"/>
    <property type="evidence" value="ECO:0007669"/>
    <property type="project" value="InterPro"/>
</dbReference>
<dbReference type="Proteomes" id="UP000049127">
    <property type="component" value="Unassembled WGS sequence"/>
</dbReference>
<comment type="subunit">
    <text evidence="3 10 12">Part of the 50S ribosomal subunit.</text>
</comment>
<comment type="function">
    <text evidence="10 13">This protein binds specifically to 23S rRNA; its binding is stimulated by other ribosomal proteins, e.g., L4, L17, and L20. It is important during the early stages of 50S assembly. It makes multiple contacts with different domains of the 23S rRNA in the assembled 50S subunit and ribosome.</text>
</comment>
<evidence type="ECO:0000313" key="18">
    <source>
        <dbReference type="Proteomes" id="UP000049127"/>
    </source>
</evidence>
<evidence type="ECO:0000256" key="9">
    <source>
        <dbReference type="ARBA" id="ARBA00035207"/>
    </source>
</evidence>
<dbReference type="GO" id="GO:0006412">
    <property type="term" value="P:translation"/>
    <property type="evidence" value="ECO:0007669"/>
    <property type="project" value="UniProtKB-UniRule"/>
</dbReference>
<dbReference type="InterPro" id="IPR001063">
    <property type="entry name" value="Ribosomal_uL22"/>
</dbReference>
<dbReference type="Gene3D" id="3.90.470.10">
    <property type="entry name" value="Ribosomal protein L22/L17"/>
    <property type="match status" value="1"/>
</dbReference>
<dbReference type="GeneID" id="97535927"/>
<evidence type="ECO:0000256" key="4">
    <source>
        <dbReference type="ARBA" id="ARBA00022730"/>
    </source>
</evidence>
<comment type="similarity">
    <text evidence="2 10 11">Belongs to the universal ribosomal protein uL22 family.</text>
</comment>
<protein>
    <recommendedName>
        <fullName evidence="9 10">Large ribosomal subunit protein uL22</fullName>
    </recommendedName>
</protein>
<dbReference type="PANTHER" id="PTHR13501">
    <property type="entry name" value="CHLOROPLAST 50S RIBOSOMAL PROTEIN L22-RELATED"/>
    <property type="match status" value="1"/>
</dbReference>
<dbReference type="SUPFAM" id="SSF54843">
    <property type="entry name" value="Ribosomal protein L22"/>
    <property type="match status" value="1"/>
</dbReference>
<reference evidence="15" key="2">
    <citation type="submission" date="2015-01" db="EMBL/GenBank/DDBJ databases">
        <authorList>
            <person name="Aslett M.A."/>
            <person name="De Silva N."/>
        </authorList>
    </citation>
    <scope>NUCLEOTIDE SEQUENCE</scope>
    <source>
        <strain evidence="14 17">ATCC9714</strain>
        <strain evidence="15">UMC4404</strain>
    </source>
</reference>
<dbReference type="FunFam" id="3.90.470.10:FF:000011">
    <property type="entry name" value="50S ribosomal protein L22"/>
    <property type="match status" value="1"/>
</dbReference>
<dbReference type="OrthoDB" id="9805969at2"/>
<gene>
    <name evidence="10 16" type="primary">rplV</name>
    <name evidence="14" type="ORF">ATCC9714_00471</name>
    <name evidence="16" type="ORF">R28058_34401</name>
    <name evidence="15" type="ORF">UMC4404_33551</name>
</gene>
<organism evidence="16 18">
    <name type="scientific">Paraclostridium sordellii</name>
    <name type="common">Clostridium sordellii</name>
    <dbReference type="NCBI Taxonomy" id="1505"/>
    <lineage>
        <taxon>Bacteria</taxon>
        <taxon>Bacillati</taxon>
        <taxon>Bacillota</taxon>
        <taxon>Clostridia</taxon>
        <taxon>Peptostreptococcales</taxon>
        <taxon>Peptostreptococcaceae</taxon>
        <taxon>Paraclostridium</taxon>
    </lineage>
</organism>
<dbReference type="GO" id="GO:0019843">
    <property type="term" value="F:rRNA binding"/>
    <property type="evidence" value="ECO:0007669"/>
    <property type="project" value="UniProtKB-UniRule"/>
</dbReference>
<keyword evidence="7 10" id="KW-0687">Ribonucleoprotein</keyword>
<evidence type="ECO:0000313" key="19">
    <source>
        <dbReference type="Proteomes" id="UP000049685"/>
    </source>
</evidence>
<keyword evidence="4 10" id="KW-0699">rRNA-binding</keyword>
<comment type="function">
    <text evidence="1 10">The globular domain of the protein is located near the polypeptide exit tunnel on the outside of the subunit, while an extended beta-hairpin is found that lines the wall of the exit tunnel in the center of the 70S ribosome.</text>
</comment>
<dbReference type="EMBL" id="CEKZ01000004">
    <property type="protein sequence ID" value="CEP41134.1"/>
    <property type="molecule type" value="Genomic_DNA"/>
</dbReference>
<dbReference type="eggNOG" id="COG0091">
    <property type="taxonomic scope" value="Bacteria"/>
</dbReference>
<dbReference type="PROSITE" id="PS00464">
    <property type="entry name" value="RIBOSOMAL_L22"/>
    <property type="match status" value="1"/>
</dbReference>
<evidence type="ECO:0000256" key="10">
    <source>
        <dbReference type="HAMAP-Rule" id="MF_01331"/>
    </source>
</evidence>
<sequence>MEAKATAKYVRVSPRKAGQICGLVRGKNVDEALAILKYTPRGAASIIAKVVKSAKANAENNHEMDAEKLYIDSIVANQGPTMKRFMPRAMGRATMIRKRTSHIEVVLKERK</sequence>
<dbReference type="InterPro" id="IPR036394">
    <property type="entry name" value="Ribosomal_uL22_sf"/>
</dbReference>
<accession>A0A0A1S274</accession>
<evidence type="ECO:0000256" key="7">
    <source>
        <dbReference type="ARBA" id="ARBA00023274"/>
    </source>
</evidence>
<dbReference type="RefSeq" id="WP_021122010.1">
    <property type="nucleotide sequence ID" value="NZ_BDJI01000002.1"/>
</dbReference>
<evidence type="ECO:0000313" key="17">
    <source>
        <dbReference type="Proteomes" id="UP000032811"/>
    </source>
</evidence>
<dbReference type="InterPro" id="IPR047867">
    <property type="entry name" value="Ribosomal_uL22_bac/org-type"/>
</dbReference>
<evidence type="ECO:0000313" key="16">
    <source>
        <dbReference type="EMBL" id="CEP41134.1"/>
    </source>
</evidence>
<dbReference type="KEGG" id="psor:RSJ16_00805"/>
<keyword evidence="17" id="KW-1185">Reference proteome</keyword>
<dbReference type="NCBIfam" id="TIGR01044">
    <property type="entry name" value="rplV_bact"/>
    <property type="match status" value="1"/>
</dbReference>
<evidence type="ECO:0000256" key="8">
    <source>
        <dbReference type="ARBA" id="ARBA00025084"/>
    </source>
</evidence>
<evidence type="ECO:0000256" key="5">
    <source>
        <dbReference type="ARBA" id="ARBA00022884"/>
    </source>
</evidence>
<dbReference type="AlphaFoldDB" id="A0A0A1S274"/>
<evidence type="ECO:0000256" key="2">
    <source>
        <dbReference type="ARBA" id="ARBA00009451"/>
    </source>
</evidence>
<keyword evidence="6 10" id="KW-0689">Ribosomal protein</keyword>
<name>A0A0A1S274_PARSO</name>
<dbReference type="Proteomes" id="UP000032811">
    <property type="component" value="Chromosome 1"/>
</dbReference>
<dbReference type="HAMAP" id="MF_01331_B">
    <property type="entry name" value="Ribosomal_uL22_B"/>
    <property type="match status" value="1"/>
</dbReference>
<dbReference type="Proteomes" id="UP000049685">
    <property type="component" value="Unassembled WGS sequence"/>
</dbReference>
<dbReference type="GO" id="GO:0022625">
    <property type="term" value="C:cytosolic large ribosomal subunit"/>
    <property type="evidence" value="ECO:0007669"/>
    <property type="project" value="TreeGrafter"/>
</dbReference>
<dbReference type="Pfam" id="PF00237">
    <property type="entry name" value="Ribosomal_L22"/>
    <property type="match status" value="1"/>
</dbReference>
<dbReference type="CDD" id="cd00336">
    <property type="entry name" value="Ribosomal_L22"/>
    <property type="match status" value="1"/>
</dbReference>
<dbReference type="EMBL" id="CDNY01000006">
    <property type="protein sequence ID" value="CEN31455.1"/>
    <property type="molecule type" value="Genomic_DNA"/>
</dbReference>
<dbReference type="EMBL" id="LN679998">
    <property type="protein sequence ID" value="CEJ72159.1"/>
    <property type="molecule type" value="Genomic_DNA"/>
</dbReference>
<evidence type="ECO:0000256" key="11">
    <source>
        <dbReference type="RuleBase" id="RU004005"/>
    </source>
</evidence>
<dbReference type="InterPro" id="IPR005727">
    <property type="entry name" value="Ribosomal_uL22_bac/chlpt-type"/>
</dbReference>
<comment type="function">
    <text evidence="8">This protein binds specifically to 23S rRNA; its binding is stimulated by other ribosomal proteins, e.g. L4, L17, and L20. It is important during the early stages of 50S assembly. It makes multiple contacts with different domains of the 23S rRNA in the assembled 50S subunit and ribosome.</text>
</comment>
<reference evidence="18 19" key="1">
    <citation type="submission" date="2015-01" db="EMBL/GenBank/DDBJ databases">
        <authorList>
            <person name="Aslett A.Martin."/>
            <person name="De Silva Nishadi"/>
        </authorList>
    </citation>
    <scope>NUCLEOTIDE SEQUENCE [LARGE SCALE GENOMIC DNA]</scope>
    <source>
        <strain evidence="16 18">R28058</strain>
        <strain evidence="19">UMC4404</strain>
    </source>
</reference>
<evidence type="ECO:0000256" key="12">
    <source>
        <dbReference type="RuleBase" id="RU004006"/>
    </source>
</evidence>
<evidence type="ECO:0000313" key="15">
    <source>
        <dbReference type="EMBL" id="CEN31455.1"/>
    </source>
</evidence>
<proteinExistence type="inferred from homology"/>
<evidence type="ECO:0000256" key="1">
    <source>
        <dbReference type="ARBA" id="ARBA00003478"/>
    </source>
</evidence>